<dbReference type="Gene3D" id="1.10.10.10">
    <property type="entry name" value="Winged helix-like DNA-binding domain superfamily/Winged helix DNA-binding domain"/>
    <property type="match status" value="1"/>
</dbReference>
<keyword evidence="10" id="KW-1185">Reference proteome</keyword>
<dbReference type="GO" id="GO:0051301">
    <property type="term" value="P:cell division"/>
    <property type="evidence" value="ECO:0007669"/>
    <property type="project" value="UniProtKB-KW"/>
</dbReference>
<comment type="caution">
    <text evidence="9">The sequence shown here is derived from an EMBL/GenBank/DDBJ whole genome shotgun (WGS) entry which is preliminary data.</text>
</comment>
<proteinExistence type="inferred from homology"/>
<dbReference type="GO" id="GO:0005680">
    <property type="term" value="C:anaphase-promoting complex"/>
    <property type="evidence" value="ECO:0007669"/>
    <property type="project" value="TreeGrafter"/>
</dbReference>
<dbReference type="SUPFAM" id="SSF46785">
    <property type="entry name" value="Winged helix' DNA-binding domain"/>
    <property type="match status" value="1"/>
</dbReference>
<dbReference type="EMBL" id="JANBUO010000538">
    <property type="protein sequence ID" value="KAJ2803338.1"/>
    <property type="molecule type" value="Genomic_DNA"/>
</dbReference>
<dbReference type="AlphaFoldDB" id="A0A9W8I2V2"/>
<dbReference type="InterPro" id="IPR014786">
    <property type="entry name" value="ANAPC2_C"/>
</dbReference>
<dbReference type="GO" id="GO:0006511">
    <property type="term" value="P:ubiquitin-dependent protein catabolic process"/>
    <property type="evidence" value="ECO:0007669"/>
    <property type="project" value="InterPro"/>
</dbReference>
<dbReference type="InterPro" id="IPR036317">
    <property type="entry name" value="Cullin_homology_sf"/>
</dbReference>
<comment type="similarity">
    <text evidence="6">Belongs to the cullin family.</text>
</comment>
<evidence type="ECO:0000256" key="3">
    <source>
        <dbReference type="ARBA" id="ARBA00022776"/>
    </source>
</evidence>
<evidence type="ECO:0000256" key="2">
    <source>
        <dbReference type="ARBA" id="ARBA00022618"/>
    </source>
</evidence>
<evidence type="ECO:0000256" key="4">
    <source>
        <dbReference type="ARBA" id="ARBA00022786"/>
    </source>
</evidence>
<evidence type="ECO:0000256" key="7">
    <source>
        <dbReference type="SAM" id="MobiDB-lite"/>
    </source>
</evidence>
<dbReference type="InterPro" id="IPR059120">
    <property type="entry name" value="Cullin-like_AB"/>
</dbReference>
<dbReference type="SMART" id="SM00182">
    <property type="entry name" value="CULLIN"/>
    <property type="match status" value="1"/>
</dbReference>
<dbReference type="SMART" id="SM01013">
    <property type="entry name" value="APC2"/>
    <property type="match status" value="1"/>
</dbReference>
<dbReference type="Gene3D" id="1.20.1310.10">
    <property type="entry name" value="Cullin Repeats"/>
    <property type="match status" value="1"/>
</dbReference>
<feature type="compositionally biased region" description="Acidic residues" evidence="7">
    <location>
        <begin position="533"/>
        <end position="543"/>
    </location>
</feature>
<accession>A0A9W8I2V2</accession>
<dbReference type="GO" id="GO:0007091">
    <property type="term" value="P:metaphase/anaphase transition of mitotic cell cycle"/>
    <property type="evidence" value="ECO:0007669"/>
    <property type="project" value="TreeGrafter"/>
</dbReference>
<dbReference type="GO" id="GO:0070979">
    <property type="term" value="P:protein K11-linked ubiquitination"/>
    <property type="evidence" value="ECO:0007669"/>
    <property type="project" value="TreeGrafter"/>
</dbReference>
<keyword evidence="2" id="KW-0132">Cell division</keyword>
<dbReference type="Gene3D" id="3.30.230.130">
    <property type="entry name" value="Cullin, Chain C, Domain 2"/>
    <property type="match status" value="1"/>
</dbReference>
<evidence type="ECO:0000256" key="5">
    <source>
        <dbReference type="ARBA" id="ARBA00023306"/>
    </source>
</evidence>
<evidence type="ECO:0000256" key="6">
    <source>
        <dbReference type="PROSITE-ProRule" id="PRU00330"/>
    </source>
</evidence>
<feature type="region of interest" description="Disordered" evidence="7">
    <location>
        <begin position="507"/>
        <end position="550"/>
    </location>
</feature>
<organism evidence="9 10">
    <name type="scientific">Coemansia guatemalensis</name>
    <dbReference type="NCBI Taxonomy" id="2761395"/>
    <lineage>
        <taxon>Eukaryota</taxon>
        <taxon>Fungi</taxon>
        <taxon>Fungi incertae sedis</taxon>
        <taxon>Zoopagomycota</taxon>
        <taxon>Kickxellomycotina</taxon>
        <taxon>Kickxellomycetes</taxon>
        <taxon>Kickxellales</taxon>
        <taxon>Kickxellaceae</taxon>
        <taxon>Coemansia</taxon>
    </lineage>
</organism>
<sequence length="619" mass="69757">MDILRSDDDNVNWYHQLYNYALGSGYGAQQLVDSIARGCGLLVELRILDYTRGQVLNAVDRAIRDCVSTREFQWEQRCLEPIQKTICLSASVLDILLHRFGSESGLVDIMPLDKYAETQLFRQFSELRMSELFSMIIDFPDSRPAIDDLRQCVGAMHNMREIAVSLRRAVQQRLLHPGATTSDILTQYISTIRCLRLLDPSSTVLEIVARPIRDYLRLRDDTVACIVQDMVSEESELFEDLASGQGIIMDDGPEGIIYDEDCANTTWEPLPIEAKSVYRTAQRRDADVLSLLVSIYDTKDVFVQEFEASLAKRLLACTDYNTARELRQVEMMKLRFGGPAMERCEVMLKDMADSKRINQNVLDASRAQHAEMPLHATVVSRQFWAPVQLESFAMPPKMAAIRDRYAGVYESLKPARKLEWRDSLGQVTMNIELEDRSVEVSVRPSQAAVLFAFQDLPRLTLEELTLALECSEDFVLPRVRFWLARGVLREISQGVFEIAETLATSNAASGSAAGNTSASHTRHNGTAAHSDDEYGGEEEEDQESTAATADARSEALRVHFNYIVGMLTNFGPLPLDRILGMLGMFLPGENTTAEDLRNFLAMMVREDRLDLVGGMYKLK</sequence>
<dbReference type="InterPro" id="IPR044554">
    <property type="entry name" value="ANAPC2"/>
</dbReference>
<protein>
    <recommendedName>
        <fullName evidence="1">Anaphase-promoting complex subunit 2</fullName>
    </recommendedName>
</protein>
<keyword evidence="4" id="KW-0833">Ubl conjugation pathway</keyword>
<dbReference type="InterPro" id="IPR036388">
    <property type="entry name" value="WH-like_DNA-bd_sf"/>
</dbReference>
<feature type="domain" description="Cullin family profile" evidence="8">
    <location>
        <begin position="258"/>
        <end position="483"/>
    </location>
</feature>
<dbReference type="InterPro" id="IPR057975">
    <property type="entry name" value="TPR_ANAPC2"/>
</dbReference>
<dbReference type="OrthoDB" id="5581181at2759"/>
<dbReference type="Pfam" id="PF25773">
    <property type="entry name" value="TPR_ANAPC2"/>
    <property type="match status" value="1"/>
</dbReference>
<dbReference type="PROSITE" id="PS50069">
    <property type="entry name" value="CULLIN_2"/>
    <property type="match status" value="1"/>
</dbReference>
<name>A0A9W8I2V2_9FUNG</name>
<dbReference type="Proteomes" id="UP001140094">
    <property type="component" value="Unassembled WGS sequence"/>
</dbReference>
<dbReference type="PANTHER" id="PTHR45957:SF1">
    <property type="entry name" value="ANAPHASE-PROMOTING COMPLEX SUBUNIT 2"/>
    <property type="match status" value="1"/>
</dbReference>
<dbReference type="Pfam" id="PF26557">
    <property type="entry name" value="Cullin_AB"/>
    <property type="match status" value="1"/>
</dbReference>
<dbReference type="InterPro" id="IPR016158">
    <property type="entry name" value="Cullin_homology"/>
</dbReference>
<dbReference type="GO" id="GO:0031625">
    <property type="term" value="F:ubiquitin protein ligase binding"/>
    <property type="evidence" value="ECO:0007669"/>
    <property type="project" value="InterPro"/>
</dbReference>
<gene>
    <name evidence="9" type="primary">ANAPC2</name>
    <name evidence="9" type="ORF">H4R20_002937</name>
</gene>
<evidence type="ECO:0000313" key="9">
    <source>
        <dbReference type="EMBL" id="KAJ2803338.1"/>
    </source>
</evidence>
<keyword evidence="3" id="KW-0498">Mitosis</keyword>
<dbReference type="InterPro" id="IPR036390">
    <property type="entry name" value="WH_DNA-bd_sf"/>
</dbReference>
<evidence type="ECO:0000256" key="1">
    <source>
        <dbReference type="ARBA" id="ARBA00016068"/>
    </source>
</evidence>
<evidence type="ECO:0000259" key="8">
    <source>
        <dbReference type="PROSITE" id="PS50069"/>
    </source>
</evidence>
<reference evidence="9" key="1">
    <citation type="submission" date="2022-07" db="EMBL/GenBank/DDBJ databases">
        <title>Phylogenomic reconstructions and comparative analyses of Kickxellomycotina fungi.</title>
        <authorList>
            <person name="Reynolds N.K."/>
            <person name="Stajich J.E."/>
            <person name="Barry K."/>
            <person name="Grigoriev I.V."/>
            <person name="Crous P."/>
            <person name="Smith M.E."/>
        </authorList>
    </citation>
    <scope>NUCLEOTIDE SEQUENCE</scope>
    <source>
        <strain evidence="9">NRRL 1565</strain>
    </source>
</reference>
<dbReference type="PANTHER" id="PTHR45957">
    <property type="entry name" value="ANAPHASE-PROMOTING COMPLEX SUBUNIT 2"/>
    <property type="match status" value="1"/>
</dbReference>
<dbReference type="Pfam" id="PF08672">
    <property type="entry name" value="ANAPC2"/>
    <property type="match status" value="1"/>
</dbReference>
<keyword evidence="5" id="KW-0131">Cell cycle</keyword>
<evidence type="ECO:0000313" key="10">
    <source>
        <dbReference type="Proteomes" id="UP001140094"/>
    </source>
</evidence>
<feature type="compositionally biased region" description="Low complexity" evidence="7">
    <location>
        <begin position="507"/>
        <end position="519"/>
    </location>
</feature>
<dbReference type="SUPFAM" id="SSF75632">
    <property type="entry name" value="Cullin homology domain"/>
    <property type="match status" value="1"/>
</dbReference>